<organism evidence="9">
    <name type="scientific">marine sediment metagenome</name>
    <dbReference type="NCBI Taxonomy" id="412755"/>
    <lineage>
        <taxon>unclassified sequences</taxon>
        <taxon>metagenomes</taxon>
        <taxon>ecological metagenomes</taxon>
    </lineage>
</organism>
<evidence type="ECO:0000256" key="6">
    <source>
        <dbReference type="ARBA" id="ARBA00022989"/>
    </source>
</evidence>
<evidence type="ECO:0000256" key="7">
    <source>
        <dbReference type="ARBA" id="ARBA00023136"/>
    </source>
</evidence>
<keyword evidence="2" id="KW-1003">Cell membrane</keyword>
<feature type="transmembrane region" description="Helical" evidence="8">
    <location>
        <begin position="287"/>
        <end position="307"/>
    </location>
</feature>
<dbReference type="GO" id="GO:0008610">
    <property type="term" value="P:lipid biosynthetic process"/>
    <property type="evidence" value="ECO:0007669"/>
    <property type="project" value="UniProtKB-ARBA"/>
</dbReference>
<feature type="transmembrane region" description="Helical" evidence="8">
    <location>
        <begin position="237"/>
        <end position="255"/>
    </location>
</feature>
<evidence type="ECO:0000313" key="9">
    <source>
        <dbReference type="EMBL" id="GAF79422.1"/>
    </source>
</evidence>
<protein>
    <submittedName>
        <fullName evidence="9">Uncharacterized protein</fullName>
    </submittedName>
</protein>
<feature type="non-terminal residue" evidence="9">
    <location>
        <position position="1"/>
    </location>
</feature>
<keyword evidence="6 8" id="KW-1133">Transmembrane helix</keyword>
<feature type="transmembrane region" description="Helical" evidence="8">
    <location>
        <begin position="53"/>
        <end position="73"/>
    </location>
</feature>
<sequence>SNLHSNTPPLLHVLGAFDFLIFGRTGLPYLNIFLFSLLAVGGFYFAARYMSPVVAACALLALITSNLVLHFALAYYQEMLTALVLSMTLIFLYLAYVRPERRFTILAGISLGLLLLAKQTAQAMPVCLMVFWVYLIVRKDWPAVKRFLLLGIIAILVWLPRLIHIAIWTGSPFYPRFSSRVDKHFGSLHGKKWYISPGDLLKGIYARYEIICSILVVATLLYLAYHVFLKNKKKGHGFLLFIVSANIICFFFFGGGAPRHYLQFLPFFCLFGALGFFYLLDKLNLQPLKYIAFIVLAIIGIVTVVNLPNYRERLNCNPIFLDAYKHIREKTPKDALVMSLWTYSTFYHSDRRTTWPDATAPDSPIDLYFEKDPDRFFEICQKKKIDYILVDHDPNRNKYFADKFITVNYPEPFLKCIETLLKQNKASIFYQGRKFRARTPKGIEARWIAVYKIHI</sequence>
<proteinExistence type="predicted"/>
<evidence type="ECO:0000256" key="2">
    <source>
        <dbReference type="ARBA" id="ARBA00022475"/>
    </source>
</evidence>
<keyword evidence="3" id="KW-0328">Glycosyltransferase</keyword>
<comment type="caution">
    <text evidence="9">The sequence shown here is derived from an EMBL/GenBank/DDBJ whole genome shotgun (WGS) entry which is preliminary data.</text>
</comment>
<feature type="transmembrane region" description="Helical" evidence="8">
    <location>
        <begin position="147"/>
        <end position="168"/>
    </location>
</feature>
<comment type="subcellular location">
    <subcellularLocation>
        <location evidence="1">Cell membrane</location>
        <topology evidence="1">Multi-pass membrane protein</topology>
    </subcellularLocation>
</comment>
<feature type="transmembrane region" description="Helical" evidence="8">
    <location>
        <begin position="80"/>
        <end position="97"/>
    </location>
</feature>
<dbReference type="EMBL" id="BARS01004515">
    <property type="protein sequence ID" value="GAF79422.1"/>
    <property type="molecule type" value="Genomic_DNA"/>
</dbReference>
<keyword evidence="7 8" id="KW-0472">Membrane</keyword>
<feature type="non-terminal residue" evidence="9">
    <location>
        <position position="455"/>
    </location>
</feature>
<reference evidence="9" key="1">
    <citation type="journal article" date="2014" name="Front. Microbiol.">
        <title>High frequency of phylogenetically diverse reductive dehalogenase-homologous genes in deep subseafloor sedimentary metagenomes.</title>
        <authorList>
            <person name="Kawai M."/>
            <person name="Futagami T."/>
            <person name="Toyoda A."/>
            <person name="Takaki Y."/>
            <person name="Nishi S."/>
            <person name="Hori S."/>
            <person name="Arai W."/>
            <person name="Tsubouchi T."/>
            <person name="Morono Y."/>
            <person name="Uchiyama I."/>
            <person name="Ito T."/>
            <person name="Fujiyama A."/>
            <person name="Inagaki F."/>
            <person name="Takami H."/>
        </authorList>
    </citation>
    <scope>NUCLEOTIDE SEQUENCE</scope>
    <source>
        <strain evidence="9">Expedition CK06-06</strain>
    </source>
</reference>
<name>X0SU11_9ZZZZ</name>
<dbReference type="PANTHER" id="PTHR33908:SF11">
    <property type="entry name" value="MEMBRANE PROTEIN"/>
    <property type="match status" value="1"/>
</dbReference>
<gene>
    <name evidence="9" type="ORF">S01H1_08827</name>
</gene>
<feature type="transmembrane region" description="Helical" evidence="8">
    <location>
        <begin position="261"/>
        <end position="280"/>
    </location>
</feature>
<feature type="transmembrane region" description="Helical" evidence="8">
    <location>
        <begin position="204"/>
        <end position="225"/>
    </location>
</feature>
<feature type="transmembrane region" description="Helical" evidence="8">
    <location>
        <begin position="29"/>
        <end position="47"/>
    </location>
</feature>
<evidence type="ECO:0000256" key="8">
    <source>
        <dbReference type="SAM" id="Phobius"/>
    </source>
</evidence>
<keyword evidence="5 8" id="KW-0812">Transmembrane</keyword>
<dbReference type="PANTHER" id="PTHR33908">
    <property type="entry name" value="MANNOSYLTRANSFERASE YKCB-RELATED"/>
    <property type="match status" value="1"/>
</dbReference>
<evidence type="ECO:0000256" key="1">
    <source>
        <dbReference type="ARBA" id="ARBA00004651"/>
    </source>
</evidence>
<evidence type="ECO:0000256" key="5">
    <source>
        <dbReference type="ARBA" id="ARBA00022692"/>
    </source>
</evidence>
<evidence type="ECO:0000256" key="3">
    <source>
        <dbReference type="ARBA" id="ARBA00022676"/>
    </source>
</evidence>
<dbReference type="InterPro" id="IPR050297">
    <property type="entry name" value="LipidA_mod_glycosyltrf_83"/>
</dbReference>
<dbReference type="AlphaFoldDB" id="X0SU11"/>
<keyword evidence="4" id="KW-0808">Transferase</keyword>
<dbReference type="GO" id="GO:0005886">
    <property type="term" value="C:plasma membrane"/>
    <property type="evidence" value="ECO:0007669"/>
    <property type="project" value="UniProtKB-SubCell"/>
</dbReference>
<evidence type="ECO:0000256" key="4">
    <source>
        <dbReference type="ARBA" id="ARBA00022679"/>
    </source>
</evidence>
<accession>X0SU11</accession>
<dbReference type="GO" id="GO:0016763">
    <property type="term" value="F:pentosyltransferase activity"/>
    <property type="evidence" value="ECO:0007669"/>
    <property type="project" value="TreeGrafter"/>
</dbReference>